<feature type="compositionally biased region" description="Basic and acidic residues" evidence="1">
    <location>
        <begin position="97"/>
        <end position="107"/>
    </location>
</feature>
<dbReference type="Proteomes" id="UP000037069">
    <property type="component" value="Unassembled WGS sequence"/>
</dbReference>
<comment type="caution">
    <text evidence="2">The sequence shown here is derived from an EMBL/GenBank/DDBJ whole genome shotgun (WGS) entry which is preliminary data.</text>
</comment>
<name>A0A0L0CNC7_LUCCU</name>
<feature type="region of interest" description="Disordered" evidence="1">
    <location>
        <begin position="97"/>
        <end position="138"/>
    </location>
</feature>
<gene>
    <name evidence="2" type="ORF">FF38_01769</name>
</gene>
<evidence type="ECO:0000313" key="3">
    <source>
        <dbReference type="Proteomes" id="UP000037069"/>
    </source>
</evidence>
<sequence length="181" mass="19208">MLRRCMSKSMGLGGFSNSSQPRHDSADVLLLRRPDDDRGSDSVSEAVVAVVVDAAVAGLKIWPSGTVVGGGSNSHRRHSNISPWVAAAVAAHVDFPPRAESSEKPLPPDDSCLFHPPTSPNRRRGGGRNSTPCTSWHRTEPFGVDVIQQTLGVGTVLSGTADLRKASCRSRRDLPMEGGTS</sequence>
<reference evidence="2 3" key="1">
    <citation type="journal article" date="2015" name="Nat. Commun.">
        <title>Lucilia cuprina genome unlocks parasitic fly biology to underpin future interventions.</title>
        <authorList>
            <person name="Anstead C.A."/>
            <person name="Korhonen P.K."/>
            <person name="Young N.D."/>
            <person name="Hall R.S."/>
            <person name="Jex A.R."/>
            <person name="Murali S.C."/>
            <person name="Hughes D.S."/>
            <person name="Lee S.F."/>
            <person name="Perry T."/>
            <person name="Stroehlein A.J."/>
            <person name="Ansell B.R."/>
            <person name="Breugelmans B."/>
            <person name="Hofmann A."/>
            <person name="Qu J."/>
            <person name="Dugan S."/>
            <person name="Lee S.L."/>
            <person name="Chao H."/>
            <person name="Dinh H."/>
            <person name="Han Y."/>
            <person name="Doddapaneni H.V."/>
            <person name="Worley K.C."/>
            <person name="Muzny D.M."/>
            <person name="Ioannidis P."/>
            <person name="Waterhouse R.M."/>
            <person name="Zdobnov E.M."/>
            <person name="James P.J."/>
            <person name="Bagnall N.H."/>
            <person name="Kotze A.C."/>
            <person name="Gibbs R.A."/>
            <person name="Richards S."/>
            <person name="Batterham P."/>
            <person name="Gasser R.B."/>
        </authorList>
    </citation>
    <scope>NUCLEOTIDE SEQUENCE [LARGE SCALE GENOMIC DNA]</scope>
    <source>
        <strain evidence="2 3">LS</strain>
        <tissue evidence="2">Full body</tissue>
    </source>
</reference>
<accession>A0A0L0CNC7</accession>
<evidence type="ECO:0000256" key="1">
    <source>
        <dbReference type="SAM" id="MobiDB-lite"/>
    </source>
</evidence>
<organism evidence="2 3">
    <name type="scientific">Lucilia cuprina</name>
    <name type="common">Green bottle fly</name>
    <name type="synonym">Australian sheep blowfly</name>
    <dbReference type="NCBI Taxonomy" id="7375"/>
    <lineage>
        <taxon>Eukaryota</taxon>
        <taxon>Metazoa</taxon>
        <taxon>Ecdysozoa</taxon>
        <taxon>Arthropoda</taxon>
        <taxon>Hexapoda</taxon>
        <taxon>Insecta</taxon>
        <taxon>Pterygota</taxon>
        <taxon>Neoptera</taxon>
        <taxon>Endopterygota</taxon>
        <taxon>Diptera</taxon>
        <taxon>Brachycera</taxon>
        <taxon>Muscomorpha</taxon>
        <taxon>Oestroidea</taxon>
        <taxon>Calliphoridae</taxon>
        <taxon>Luciliinae</taxon>
        <taxon>Lucilia</taxon>
    </lineage>
</organism>
<protein>
    <submittedName>
        <fullName evidence="2">Uncharacterized protein</fullName>
    </submittedName>
</protein>
<keyword evidence="3" id="KW-1185">Reference proteome</keyword>
<evidence type="ECO:0000313" key="2">
    <source>
        <dbReference type="EMBL" id="KNC33722.1"/>
    </source>
</evidence>
<feature type="region of interest" description="Disordered" evidence="1">
    <location>
        <begin position="1"/>
        <end position="23"/>
    </location>
</feature>
<dbReference type="AlphaFoldDB" id="A0A0L0CNC7"/>
<proteinExistence type="predicted"/>
<dbReference type="EMBL" id="JRES01000160">
    <property type="protein sequence ID" value="KNC33722.1"/>
    <property type="molecule type" value="Genomic_DNA"/>
</dbReference>